<accession>A0A1B7NXB7</accession>
<sequence length="256" mass="28898">ANITNLPFELKLQIVSYLNKEDLAHLSRTCTSFAFSINPCYERVTIASNEAFRSITSPSFADKHPNVAAHIETLEIGTTHRRRGMLLNNTTTPRCEAIAHLLSKLPRLKSLGLHIFNYAGHLGTFNLSSLETLTTLTVPATWMESVNGPLSLIDHLPPALDKLHIEWKTDSLLGTLTDYVTAHSKLKKLSLLTYGIPWIDYPLEKWEALKNACKDHKVKLVIQMLPRPPSTPEKEEPMKFVVIPGIVTIYRRIYEC</sequence>
<reference evidence="2 3" key="1">
    <citation type="submission" date="2015-07" db="EMBL/GenBank/DDBJ databases">
        <title>Emmonsia species relationships and genome sequence.</title>
        <authorList>
            <person name="Cuomo C.A."/>
            <person name="Schwartz I.S."/>
            <person name="Kenyon C."/>
            <person name="de Hoog G.S."/>
            <person name="Govender N.P."/>
            <person name="Botha A."/>
            <person name="Moreno L."/>
            <person name="de Vries M."/>
            <person name="Munoz J.F."/>
            <person name="Stielow J.B."/>
        </authorList>
    </citation>
    <scope>NUCLEOTIDE SEQUENCE [LARGE SCALE GENOMIC DNA]</scope>
    <source>
        <strain evidence="2 3">CBS 136260</strain>
    </source>
</reference>
<evidence type="ECO:0000259" key="1">
    <source>
        <dbReference type="PROSITE" id="PS50181"/>
    </source>
</evidence>
<feature type="non-terminal residue" evidence="2">
    <location>
        <position position="1"/>
    </location>
</feature>
<dbReference type="PROSITE" id="PS50181">
    <property type="entry name" value="FBOX"/>
    <property type="match status" value="1"/>
</dbReference>
<dbReference type="InterPro" id="IPR036047">
    <property type="entry name" value="F-box-like_dom_sf"/>
</dbReference>
<protein>
    <recommendedName>
        <fullName evidence="1">F-box domain-containing protein</fullName>
    </recommendedName>
</protein>
<comment type="caution">
    <text evidence="2">The sequence shown here is derived from an EMBL/GenBank/DDBJ whole genome shotgun (WGS) entry which is preliminary data.</text>
</comment>
<dbReference type="Pfam" id="PF12937">
    <property type="entry name" value="F-box-like"/>
    <property type="match status" value="1"/>
</dbReference>
<name>A0A1B7NXB7_9EURO</name>
<proteinExistence type="predicted"/>
<dbReference type="AlphaFoldDB" id="A0A1B7NXB7"/>
<dbReference type="SUPFAM" id="SSF81383">
    <property type="entry name" value="F-box domain"/>
    <property type="match status" value="1"/>
</dbReference>
<dbReference type="Proteomes" id="UP000091918">
    <property type="component" value="Unassembled WGS sequence"/>
</dbReference>
<gene>
    <name evidence="2" type="ORF">ACJ72_04233</name>
</gene>
<dbReference type="OrthoDB" id="5135691at2759"/>
<evidence type="ECO:0000313" key="2">
    <source>
        <dbReference type="EMBL" id="OAX81419.1"/>
    </source>
</evidence>
<dbReference type="InterPro" id="IPR001810">
    <property type="entry name" value="F-box_dom"/>
</dbReference>
<evidence type="ECO:0000313" key="3">
    <source>
        <dbReference type="Proteomes" id="UP000091918"/>
    </source>
</evidence>
<feature type="domain" description="F-box" evidence="1">
    <location>
        <begin position="1"/>
        <end position="55"/>
    </location>
</feature>
<dbReference type="EMBL" id="LGUA01000478">
    <property type="protein sequence ID" value="OAX81419.1"/>
    <property type="molecule type" value="Genomic_DNA"/>
</dbReference>
<organism evidence="2 3">
    <name type="scientific">Emergomyces africanus</name>
    <dbReference type="NCBI Taxonomy" id="1955775"/>
    <lineage>
        <taxon>Eukaryota</taxon>
        <taxon>Fungi</taxon>
        <taxon>Dikarya</taxon>
        <taxon>Ascomycota</taxon>
        <taxon>Pezizomycotina</taxon>
        <taxon>Eurotiomycetes</taxon>
        <taxon>Eurotiomycetidae</taxon>
        <taxon>Onygenales</taxon>
        <taxon>Ajellomycetaceae</taxon>
        <taxon>Emergomyces</taxon>
    </lineage>
</organism>
<keyword evidence="3" id="KW-1185">Reference proteome</keyword>